<comment type="similarity">
    <text evidence="9">Belongs to the GSP H family.</text>
</comment>
<evidence type="ECO:0000256" key="9">
    <source>
        <dbReference type="ARBA" id="ARBA00025772"/>
    </source>
</evidence>
<evidence type="ECO:0000256" key="4">
    <source>
        <dbReference type="ARBA" id="ARBA00022481"/>
    </source>
</evidence>
<evidence type="ECO:0000256" key="3">
    <source>
        <dbReference type="ARBA" id="ARBA00022475"/>
    </source>
</evidence>
<comment type="caution">
    <text evidence="12">The sequence shown here is derived from an EMBL/GenBank/DDBJ whole genome shotgun (WGS) entry which is preliminary data.</text>
</comment>
<comment type="subcellular location">
    <subcellularLocation>
        <location evidence="1">Cell inner membrane</location>
        <topology evidence="1">Single-pass membrane protein</topology>
    </subcellularLocation>
</comment>
<evidence type="ECO:0000256" key="6">
    <source>
        <dbReference type="ARBA" id="ARBA00022692"/>
    </source>
</evidence>
<keyword evidence="5" id="KW-0997">Cell inner membrane</keyword>
<dbReference type="Gene3D" id="3.55.40.10">
    <property type="entry name" value="minor pseudopilin epsh domain"/>
    <property type="match status" value="1"/>
</dbReference>
<evidence type="ECO:0000256" key="8">
    <source>
        <dbReference type="ARBA" id="ARBA00023136"/>
    </source>
</evidence>
<evidence type="ECO:0000259" key="11">
    <source>
        <dbReference type="Pfam" id="PF12019"/>
    </source>
</evidence>
<dbReference type="GO" id="GO:0005886">
    <property type="term" value="C:plasma membrane"/>
    <property type="evidence" value="ECO:0007669"/>
    <property type="project" value="UniProtKB-SubCell"/>
</dbReference>
<accession>A0YDU9</accession>
<keyword evidence="6" id="KW-0812">Transmembrane</keyword>
<keyword evidence="4" id="KW-0488">Methylation</keyword>
<evidence type="ECO:0000256" key="7">
    <source>
        <dbReference type="ARBA" id="ARBA00022989"/>
    </source>
</evidence>
<dbReference type="AlphaFoldDB" id="A0YDU9"/>
<reference evidence="12 13" key="1">
    <citation type="journal article" date="2010" name="J. Bacteriol.">
        <title>Genome sequence of the oligotrophic marine Gammaproteobacterium HTCC2143, isolated from the Oregon Coast.</title>
        <authorList>
            <person name="Oh H.M."/>
            <person name="Kang I."/>
            <person name="Ferriera S."/>
            <person name="Giovannoni S.J."/>
            <person name="Cho J.C."/>
        </authorList>
    </citation>
    <scope>NUCLEOTIDE SEQUENCE [LARGE SCALE GENOMIC DNA]</scope>
    <source>
        <strain evidence="12 13">HTCC2143</strain>
    </source>
</reference>
<dbReference type="Pfam" id="PF12019">
    <property type="entry name" value="GspH"/>
    <property type="match status" value="1"/>
</dbReference>
<dbReference type="Proteomes" id="UP000004931">
    <property type="component" value="Unassembled WGS sequence"/>
</dbReference>
<proteinExistence type="inferred from homology"/>
<keyword evidence="8" id="KW-0472">Membrane</keyword>
<evidence type="ECO:0000256" key="2">
    <source>
        <dbReference type="ARBA" id="ARBA00021549"/>
    </source>
</evidence>
<evidence type="ECO:0000313" key="13">
    <source>
        <dbReference type="Proteomes" id="UP000004931"/>
    </source>
</evidence>
<keyword evidence="13" id="KW-1185">Reference proteome</keyword>
<evidence type="ECO:0000256" key="5">
    <source>
        <dbReference type="ARBA" id="ARBA00022519"/>
    </source>
</evidence>
<evidence type="ECO:0000256" key="1">
    <source>
        <dbReference type="ARBA" id="ARBA00004377"/>
    </source>
</evidence>
<dbReference type="EMBL" id="AAVT01000005">
    <property type="protein sequence ID" value="EAW30983.1"/>
    <property type="molecule type" value="Genomic_DNA"/>
</dbReference>
<dbReference type="eggNOG" id="COG4970">
    <property type="taxonomic scope" value="Bacteria"/>
</dbReference>
<keyword evidence="3" id="KW-1003">Cell membrane</keyword>
<dbReference type="STRING" id="247633.GP2143_10312"/>
<dbReference type="InterPro" id="IPR045584">
    <property type="entry name" value="Pilin-like"/>
</dbReference>
<protein>
    <recommendedName>
        <fullName evidence="2">Type II secretion system protein H</fullName>
    </recommendedName>
    <alternativeName>
        <fullName evidence="10">General secretion pathway protein H</fullName>
    </alternativeName>
</protein>
<sequence length="150" mass="16728">MNRAQSATATRAIVSALQYTRSEAIGRNKVITLCLSDNGVTCDKTSTRQLIVFRDENNNKASEADELIRIIQFNGDNPIFEFRVSAGRNYIRYRPNGSAIDFGRIQYCPSTGDPRYGSQVVVNFSGRPRLARDTDTDGIVEGKDKKNINC</sequence>
<gene>
    <name evidence="12" type="ORF">GP2143_10312</name>
</gene>
<name>A0YDU9_9GAMM</name>
<evidence type="ECO:0000256" key="10">
    <source>
        <dbReference type="ARBA" id="ARBA00030775"/>
    </source>
</evidence>
<dbReference type="InterPro" id="IPR022346">
    <property type="entry name" value="T2SS_GspH"/>
</dbReference>
<dbReference type="GO" id="GO:0015628">
    <property type="term" value="P:protein secretion by the type II secretion system"/>
    <property type="evidence" value="ECO:0007669"/>
    <property type="project" value="InterPro"/>
</dbReference>
<dbReference type="GO" id="GO:0015627">
    <property type="term" value="C:type II protein secretion system complex"/>
    <property type="evidence" value="ECO:0007669"/>
    <property type="project" value="InterPro"/>
</dbReference>
<dbReference type="SUPFAM" id="SSF54523">
    <property type="entry name" value="Pili subunits"/>
    <property type="match status" value="1"/>
</dbReference>
<keyword evidence="7" id="KW-1133">Transmembrane helix</keyword>
<evidence type="ECO:0000313" key="12">
    <source>
        <dbReference type="EMBL" id="EAW30983.1"/>
    </source>
</evidence>
<organism evidence="12 13">
    <name type="scientific">marine gamma proteobacterium HTCC2143</name>
    <dbReference type="NCBI Taxonomy" id="247633"/>
    <lineage>
        <taxon>Bacteria</taxon>
        <taxon>Pseudomonadati</taxon>
        <taxon>Pseudomonadota</taxon>
        <taxon>Gammaproteobacteria</taxon>
        <taxon>Cellvibrionales</taxon>
        <taxon>Spongiibacteraceae</taxon>
        <taxon>BD1-7 clade</taxon>
    </lineage>
</organism>
<feature type="domain" description="General secretion pathway GspH" evidence="11">
    <location>
        <begin position="9"/>
        <end position="126"/>
    </location>
</feature>